<comment type="function">
    <text evidence="4">DNA polymerase III is a complex, multichain enzyme responsible for most of the replicative synthesis in bacteria. The epsilon subunit contain the editing function and is a proofreading 3'-5' exonuclease.</text>
</comment>
<keyword evidence="2" id="KW-0378">Hydrolase</keyword>
<dbReference type="STRING" id="617002.SAMN05660653_02751"/>
<evidence type="ECO:0000313" key="7">
    <source>
        <dbReference type="EMBL" id="SDB55217.1"/>
    </source>
</evidence>
<evidence type="ECO:0000259" key="6">
    <source>
        <dbReference type="SMART" id="SM00479"/>
    </source>
</evidence>
<dbReference type="SMART" id="SM00479">
    <property type="entry name" value="EXOIII"/>
    <property type="match status" value="1"/>
</dbReference>
<dbReference type="FunFam" id="3.30.420.10:FF:000045">
    <property type="entry name" value="3'-5' exonuclease DinG"/>
    <property type="match status" value="1"/>
</dbReference>
<evidence type="ECO:0000256" key="2">
    <source>
        <dbReference type="ARBA" id="ARBA00022801"/>
    </source>
</evidence>
<dbReference type="InterPro" id="IPR013520">
    <property type="entry name" value="Ribonucl_H"/>
</dbReference>
<dbReference type="InterPro" id="IPR012337">
    <property type="entry name" value="RNaseH-like_sf"/>
</dbReference>
<keyword evidence="3" id="KW-0269">Exonuclease</keyword>
<dbReference type="InterPro" id="IPR036397">
    <property type="entry name" value="RNaseH_sf"/>
</dbReference>
<evidence type="ECO:0000256" key="3">
    <source>
        <dbReference type="ARBA" id="ARBA00022839"/>
    </source>
</evidence>
<evidence type="ECO:0000256" key="1">
    <source>
        <dbReference type="ARBA" id="ARBA00022722"/>
    </source>
</evidence>
<evidence type="ECO:0000256" key="5">
    <source>
        <dbReference type="ARBA" id="ARBA00026073"/>
    </source>
</evidence>
<dbReference type="AlphaFoldDB" id="A0A1G6ECL3"/>
<protein>
    <submittedName>
        <fullName evidence="7">DNA polymerase-3 subunit epsilon</fullName>
    </submittedName>
</protein>
<organism evidence="7 8">
    <name type="scientific">Desulfonatronum thiosulfatophilum</name>
    <dbReference type="NCBI Taxonomy" id="617002"/>
    <lineage>
        <taxon>Bacteria</taxon>
        <taxon>Pseudomonadati</taxon>
        <taxon>Thermodesulfobacteriota</taxon>
        <taxon>Desulfovibrionia</taxon>
        <taxon>Desulfovibrionales</taxon>
        <taxon>Desulfonatronaceae</taxon>
        <taxon>Desulfonatronum</taxon>
    </lineage>
</organism>
<dbReference type="SUPFAM" id="SSF53098">
    <property type="entry name" value="Ribonuclease H-like"/>
    <property type="match status" value="1"/>
</dbReference>
<dbReference type="Gene3D" id="3.30.420.10">
    <property type="entry name" value="Ribonuclease H-like superfamily/Ribonuclease H"/>
    <property type="match status" value="1"/>
</dbReference>
<dbReference type="InterPro" id="IPR006054">
    <property type="entry name" value="DnaQ"/>
</dbReference>
<gene>
    <name evidence="7" type="ORF">SAMN05660653_02751</name>
</gene>
<dbReference type="GO" id="GO:0003887">
    <property type="term" value="F:DNA-directed DNA polymerase activity"/>
    <property type="evidence" value="ECO:0007669"/>
    <property type="project" value="InterPro"/>
</dbReference>
<sequence length="250" mass="28895">MTTILSMISPLQSLIPRWSAWSWSRPEEHPLLKANREHFAAFSQDKPLTDYEFVVFDTELTGLNERRDEIVSIGAVRIREMRVDLQNCFYTCIQPDQCVPKSSTLIHRITPGQTDDAPKLEGVLPEFVSFCGQALLVGHNVGMDIGFVNRSLKKHLGGILRNPCLDTMRLAMQYKESQWENYYDRYNLNVSYTLGDLSKEYGLPLFSEHNALQDAMQTAYLFLYFVHKLHGGKIKTLRDLYLAGRSWRWL</sequence>
<keyword evidence="1" id="KW-0540">Nuclease</keyword>
<proteinExistence type="predicted"/>
<accession>A0A1G6ECL3</accession>
<evidence type="ECO:0000256" key="4">
    <source>
        <dbReference type="ARBA" id="ARBA00025483"/>
    </source>
</evidence>
<comment type="subunit">
    <text evidence="5">DNA polymerase III contains a core (composed of alpha, epsilon and theta chains) that associates with a tau subunit. This core dimerizes to form the POLIII' complex. PolIII' associates with the gamma complex (composed of gamma, delta, delta', psi and chi chains) and with the beta chain to form the complete DNA polymerase III complex.</text>
</comment>
<dbReference type="CDD" id="cd06127">
    <property type="entry name" value="DEDDh"/>
    <property type="match status" value="1"/>
</dbReference>
<reference evidence="7 8" key="1">
    <citation type="submission" date="2016-10" db="EMBL/GenBank/DDBJ databases">
        <authorList>
            <person name="de Groot N.N."/>
        </authorList>
    </citation>
    <scope>NUCLEOTIDE SEQUENCE [LARGE SCALE GENOMIC DNA]</scope>
    <source>
        <strain evidence="7 8">ASO4-2</strain>
    </source>
</reference>
<dbReference type="RefSeq" id="WP_244148769.1">
    <property type="nucleotide sequence ID" value="NZ_FMXO01000017.1"/>
</dbReference>
<dbReference type="GO" id="GO:0008408">
    <property type="term" value="F:3'-5' exonuclease activity"/>
    <property type="evidence" value="ECO:0007669"/>
    <property type="project" value="TreeGrafter"/>
</dbReference>
<dbReference type="Proteomes" id="UP000198771">
    <property type="component" value="Unassembled WGS sequence"/>
</dbReference>
<dbReference type="PANTHER" id="PTHR30231">
    <property type="entry name" value="DNA POLYMERASE III SUBUNIT EPSILON"/>
    <property type="match status" value="1"/>
</dbReference>
<dbReference type="GO" id="GO:0006260">
    <property type="term" value="P:DNA replication"/>
    <property type="evidence" value="ECO:0007669"/>
    <property type="project" value="InterPro"/>
</dbReference>
<dbReference type="EMBL" id="FMXO01000017">
    <property type="protein sequence ID" value="SDB55217.1"/>
    <property type="molecule type" value="Genomic_DNA"/>
</dbReference>
<name>A0A1G6ECL3_9BACT</name>
<keyword evidence="8" id="KW-1185">Reference proteome</keyword>
<dbReference type="GO" id="GO:0005829">
    <property type="term" value="C:cytosol"/>
    <property type="evidence" value="ECO:0007669"/>
    <property type="project" value="TreeGrafter"/>
</dbReference>
<dbReference type="GO" id="GO:0003677">
    <property type="term" value="F:DNA binding"/>
    <property type="evidence" value="ECO:0007669"/>
    <property type="project" value="InterPro"/>
</dbReference>
<feature type="domain" description="Exonuclease" evidence="6">
    <location>
        <begin position="52"/>
        <end position="231"/>
    </location>
</feature>
<evidence type="ECO:0000313" key="8">
    <source>
        <dbReference type="Proteomes" id="UP000198771"/>
    </source>
</evidence>
<dbReference type="PANTHER" id="PTHR30231:SF4">
    <property type="entry name" value="PROTEIN NEN2"/>
    <property type="match status" value="1"/>
</dbReference>
<dbReference type="NCBIfam" id="TIGR00573">
    <property type="entry name" value="dnaq"/>
    <property type="match status" value="1"/>
</dbReference>
<dbReference type="Pfam" id="PF00929">
    <property type="entry name" value="RNase_T"/>
    <property type="match status" value="1"/>
</dbReference>